<proteinExistence type="predicted"/>
<organism evidence="1 2">
    <name type="scientific">Streptomyces sp. 900105755</name>
    <dbReference type="NCBI Taxonomy" id="3154389"/>
    <lineage>
        <taxon>Bacteria</taxon>
        <taxon>Bacillati</taxon>
        <taxon>Actinomycetota</taxon>
        <taxon>Actinomycetes</taxon>
        <taxon>Kitasatosporales</taxon>
        <taxon>Streptomycetaceae</taxon>
        <taxon>Streptomyces</taxon>
    </lineage>
</organism>
<sequence>MSDKDASRPAEPVEFSVDLTGHELTRRAHVMAALGDDWDPVETVRGEEEAYDLLYSGLDPEQQRLYDTLLAAGVLPRRGAGGGAGDGGDAPTA</sequence>
<name>A0ABV1T8J3_9ACTN</name>
<dbReference type="RefSeq" id="WP_351955019.1">
    <property type="nucleotide sequence ID" value="NZ_JBEOZM010000001.1"/>
</dbReference>
<dbReference type="InterPro" id="IPR045649">
    <property type="entry name" value="DUF6400"/>
</dbReference>
<evidence type="ECO:0000313" key="2">
    <source>
        <dbReference type="Proteomes" id="UP001490365"/>
    </source>
</evidence>
<dbReference type="EMBL" id="JBEOZM010000001">
    <property type="protein sequence ID" value="MER6266347.1"/>
    <property type="molecule type" value="Genomic_DNA"/>
</dbReference>
<dbReference type="Proteomes" id="UP001490365">
    <property type="component" value="Unassembled WGS sequence"/>
</dbReference>
<keyword evidence="2" id="KW-1185">Reference proteome</keyword>
<protein>
    <submittedName>
        <fullName evidence="1">DUF6400 family protein</fullName>
    </submittedName>
</protein>
<comment type="caution">
    <text evidence="1">The sequence shown here is derived from an EMBL/GenBank/DDBJ whole genome shotgun (WGS) entry which is preliminary data.</text>
</comment>
<accession>A0ABV1T8J3</accession>
<gene>
    <name evidence="1" type="ORF">ABT211_03450</name>
</gene>
<evidence type="ECO:0000313" key="1">
    <source>
        <dbReference type="EMBL" id="MER6266347.1"/>
    </source>
</evidence>
<reference evidence="1 2" key="1">
    <citation type="submission" date="2024-06" db="EMBL/GenBank/DDBJ databases">
        <title>The Natural Products Discovery Center: Release of the First 8490 Sequenced Strains for Exploring Actinobacteria Biosynthetic Diversity.</title>
        <authorList>
            <person name="Kalkreuter E."/>
            <person name="Kautsar S.A."/>
            <person name="Yang D."/>
            <person name="Bader C.D."/>
            <person name="Teijaro C.N."/>
            <person name="Fluegel L."/>
            <person name="Davis C.M."/>
            <person name="Simpson J.R."/>
            <person name="Lauterbach L."/>
            <person name="Steele A.D."/>
            <person name="Gui C."/>
            <person name="Meng S."/>
            <person name="Li G."/>
            <person name="Viehrig K."/>
            <person name="Ye F."/>
            <person name="Su P."/>
            <person name="Kiefer A.F."/>
            <person name="Nichols A."/>
            <person name="Cepeda A.J."/>
            <person name="Yan W."/>
            <person name="Fan B."/>
            <person name="Jiang Y."/>
            <person name="Adhikari A."/>
            <person name="Zheng C.-J."/>
            <person name="Schuster L."/>
            <person name="Cowan T.M."/>
            <person name="Smanski M.J."/>
            <person name="Chevrette M.G."/>
            <person name="De Carvalho L.P.S."/>
            <person name="Shen B."/>
        </authorList>
    </citation>
    <scope>NUCLEOTIDE SEQUENCE [LARGE SCALE GENOMIC DNA]</scope>
    <source>
        <strain evidence="1 2">NPDC001694</strain>
    </source>
</reference>
<dbReference type="Pfam" id="PF19938">
    <property type="entry name" value="DUF6400"/>
    <property type="match status" value="1"/>
</dbReference>